<keyword evidence="5" id="KW-1185">Reference proteome</keyword>
<evidence type="ECO:0000256" key="2">
    <source>
        <dbReference type="SAM" id="Phobius"/>
    </source>
</evidence>
<evidence type="ECO:0000313" key="5">
    <source>
        <dbReference type="Proteomes" id="UP001497392"/>
    </source>
</evidence>
<proteinExistence type="predicted"/>
<accession>A0ABP1FTB6</accession>
<evidence type="ECO:0000256" key="1">
    <source>
        <dbReference type="SAM" id="MobiDB-lite"/>
    </source>
</evidence>
<protein>
    <submittedName>
        <fullName evidence="4">G4745 protein</fullName>
    </submittedName>
</protein>
<dbReference type="Gene3D" id="3.10.110.10">
    <property type="entry name" value="Ubiquitin Conjugating Enzyme"/>
    <property type="match status" value="1"/>
</dbReference>
<feature type="region of interest" description="Disordered" evidence="1">
    <location>
        <begin position="215"/>
        <end position="293"/>
    </location>
</feature>
<dbReference type="PROSITE" id="PS50127">
    <property type="entry name" value="UBC_2"/>
    <property type="match status" value="1"/>
</dbReference>
<dbReference type="Proteomes" id="UP001497392">
    <property type="component" value="Unassembled WGS sequence"/>
</dbReference>
<dbReference type="EMBL" id="CAXHTA020000007">
    <property type="protein sequence ID" value="CAL5222389.1"/>
    <property type="molecule type" value="Genomic_DNA"/>
</dbReference>
<dbReference type="PANTHER" id="PTHR24067">
    <property type="entry name" value="UBIQUITIN-CONJUGATING ENZYME E2"/>
    <property type="match status" value="1"/>
</dbReference>
<feature type="transmembrane region" description="Helical" evidence="2">
    <location>
        <begin position="323"/>
        <end position="341"/>
    </location>
</feature>
<comment type="caution">
    <text evidence="4">The sequence shown here is derived from an EMBL/GenBank/DDBJ whole genome shotgun (WGS) entry which is preliminary data.</text>
</comment>
<dbReference type="InterPro" id="IPR050113">
    <property type="entry name" value="Ub_conjugating_enzyme"/>
</dbReference>
<dbReference type="Pfam" id="PF00179">
    <property type="entry name" value="UQ_con"/>
    <property type="match status" value="1"/>
</dbReference>
<organism evidence="4 5">
    <name type="scientific">Coccomyxa viridis</name>
    <dbReference type="NCBI Taxonomy" id="1274662"/>
    <lineage>
        <taxon>Eukaryota</taxon>
        <taxon>Viridiplantae</taxon>
        <taxon>Chlorophyta</taxon>
        <taxon>core chlorophytes</taxon>
        <taxon>Trebouxiophyceae</taxon>
        <taxon>Trebouxiophyceae incertae sedis</taxon>
        <taxon>Coccomyxaceae</taxon>
        <taxon>Coccomyxa</taxon>
    </lineage>
</organism>
<dbReference type="InterPro" id="IPR000608">
    <property type="entry name" value="UBC"/>
</dbReference>
<dbReference type="CDD" id="cd23799">
    <property type="entry name" value="UBCc_UBE2J"/>
    <property type="match status" value="1"/>
</dbReference>
<sequence length="356" mass="37440">MASGKYNTRNPAVKRILQEMKELQRDPSSDYMAAAIEDNIFEWHFAVRGPVETEFQGGIYHGRILLPPEYPFKPPSFMLLSPNGRFETNTKICLSISSHHPEHWQPSWSVRTALTALIAFFPTPGNGAIGSLDFSKDERAALAVKARAHAPVFGSPDRQAVTNEVHAEMLQREPQASASPSKVDKTVAASASLCLPPVTETAAAGSTAPEAAVASSLQEGATAESAKPAAAPQGLPTATAAAAPADARAPQGSAIRGAEERDKAPAQAAQHVTPAPAELPAQHASAAQEQPQQAQTLFGEVNNAVGAIAMPTPAGTPHSWEDTGLTMLAGVIVMLIAAILFRRILIISGADVTSLM</sequence>
<evidence type="ECO:0000313" key="4">
    <source>
        <dbReference type="EMBL" id="CAL5222389.1"/>
    </source>
</evidence>
<dbReference type="InterPro" id="IPR016135">
    <property type="entry name" value="UBQ-conjugating_enzyme/RWD"/>
</dbReference>
<name>A0ABP1FTB6_9CHLO</name>
<gene>
    <name evidence="4" type="primary">g4745</name>
    <name evidence="4" type="ORF">VP750_LOCUS4048</name>
</gene>
<keyword evidence="2" id="KW-0472">Membrane</keyword>
<keyword evidence="2" id="KW-0812">Transmembrane</keyword>
<keyword evidence="2" id="KW-1133">Transmembrane helix</keyword>
<reference evidence="4 5" key="1">
    <citation type="submission" date="2024-06" db="EMBL/GenBank/DDBJ databases">
        <authorList>
            <person name="Kraege A."/>
            <person name="Thomma B."/>
        </authorList>
    </citation>
    <scope>NUCLEOTIDE SEQUENCE [LARGE SCALE GENOMIC DNA]</scope>
</reference>
<dbReference type="SMART" id="SM00212">
    <property type="entry name" value="UBCc"/>
    <property type="match status" value="1"/>
</dbReference>
<feature type="compositionally biased region" description="Low complexity" evidence="1">
    <location>
        <begin position="215"/>
        <end position="254"/>
    </location>
</feature>
<feature type="compositionally biased region" description="Low complexity" evidence="1">
    <location>
        <begin position="281"/>
        <end position="293"/>
    </location>
</feature>
<evidence type="ECO:0000259" key="3">
    <source>
        <dbReference type="PROSITE" id="PS50127"/>
    </source>
</evidence>
<feature type="domain" description="UBC core" evidence="3">
    <location>
        <begin position="11"/>
        <end position="166"/>
    </location>
</feature>
<dbReference type="SUPFAM" id="SSF54495">
    <property type="entry name" value="UBC-like"/>
    <property type="match status" value="1"/>
</dbReference>